<dbReference type="Gene3D" id="3.40.1190.20">
    <property type="match status" value="1"/>
</dbReference>
<protein>
    <recommendedName>
        <fullName evidence="6">Pyridoxal kinase</fullName>
        <ecNumber evidence="5">2.7.1.35</ecNumber>
    </recommendedName>
    <alternativeName>
        <fullName evidence="11">Pyridoxine kinase</fullName>
    </alternativeName>
</protein>
<evidence type="ECO:0000256" key="4">
    <source>
        <dbReference type="ARBA" id="ARBA00008805"/>
    </source>
</evidence>
<evidence type="ECO:0000256" key="8">
    <source>
        <dbReference type="ARBA" id="ARBA00022741"/>
    </source>
</evidence>
<comment type="pathway">
    <text evidence="2">Cofactor metabolism; pyridoxal 5'-phosphate salvage; pyridoxine 5'-phosphate from pyridoxine: step 1/1.</text>
</comment>
<dbReference type="NCBIfam" id="TIGR00687">
    <property type="entry name" value="pyridox_kin"/>
    <property type="match status" value="1"/>
</dbReference>
<evidence type="ECO:0000256" key="13">
    <source>
        <dbReference type="ARBA" id="ARBA00047377"/>
    </source>
</evidence>
<dbReference type="EMBL" id="CAJNOC010001886">
    <property type="protein sequence ID" value="CAF0898403.1"/>
    <property type="molecule type" value="Genomic_DNA"/>
</dbReference>
<evidence type="ECO:0000256" key="1">
    <source>
        <dbReference type="ARBA" id="ARBA00004750"/>
    </source>
</evidence>
<evidence type="ECO:0000259" key="15">
    <source>
        <dbReference type="Pfam" id="PF08543"/>
    </source>
</evidence>
<comment type="pathway">
    <text evidence="3">Cofactor metabolism; pyridoxal 5'-phosphate salvage; pyridoxal 5'-phosphate from pyridoxal: step 1/1.</text>
</comment>
<evidence type="ECO:0000256" key="6">
    <source>
        <dbReference type="ARBA" id="ARBA00018134"/>
    </source>
</evidence>
<comment type="pathway">
    <text evidence="1">Cofactor metabolism; pyridoxal 5'-phosphate salvage; pyridoxamine 5'-phosphate from pyridoxamine: step 1/1.</text>
</comment>
<dbReference type="UniPathway" id="UPA01068">
    <property type="reaction ID" value="UER00298"/>
</dbReference>
<keyword evidence="17" id="KW-1185">Reference proteome</keyword>
<dbReference type="PANTHER" id="PTHR10534">
    <property type="entry name" value="PYRIDOXAL KINASE"/>
    <property type="match status" value="1"/>
</dbReference>
<dbReference type="PANTHER" id="PTHR10534:SF2">
    <property type="entry name" value="PYRIDOXAL KINASE"/>
    <property type="match status" value="1"/>
</dbReference>
<dbReference type="OrthoDB" id="2104723at2759"/>
<dbReference type="InterPro" id="IPR013749">
    <property type="entry name" value="PM/HMP-P_kinase-1"/>
</dbReference>
<proteinExistence type="inferred from homology"/>
<evidence type="ECO:0000256" key="11">
    <source>
        <dbReference type="ARBA" id="ARBA00032808"/>
    </source>
</evidence>
<comment type="caution">
    <text evidence="16">The sequence shown here is derived from an EMBL/GenBank/DDBJ whole genome shotgun (WGS) entry which is preliminary data.</text>
</comment>
<evidence type="ECO:0000256" key="12">
    <source>
        <dbReference type="ARBA" id="ARBA00047310"/>
    </source>
</evidence>
<feature type="domain" description="Pyridoxamine kinase/Phosphomethylpyrimidine kinase" evidence="15">
    <location>
        <begin position="98"/>
        <end position="255"/>
    </location>
</feature>
<comment type="similarity">
    <text evidence="4">Belongs to the pyridoxine kinase family.</text>
</comment>
<accession>A0A813ZGB8</accession>
<evidence type="ECO:0000256" key="7">
    <source>
        <dbReference type="ARBA" id="ARBA00022679"/>
    </source>
</evidence>
<evidence type="ECO:0000313" key="17">
    <source>
        <dbReference type="Proteomes" id="UP000663879"/>
    </source>
</evidence>
<dbReference type="InterPro" id="IPR004625">
    <property type="entry name" value="PyrdxlKinase"/>
</dbReference>
<sequence length="297" mass="33713">MSNGRVLSIQSHVVHGYVGNKAAVFPMQLLGFEVDFINSVQFSNHTQYKCFKGQRLNSDELNELFEGLRQNDLLDYTHLLTGYVGNPNFLNKLGDLIEELKKKNPNLIYLCDPVLGDNGKLYVSQDLISIYLERILPKANIITPNVFELEIIYGSKIQNQTDLINGIIDCHKKGIQTVIVSSSKPFEENKKDKLVLYASSLSNDNIIKIEFDRLPGTFYGTGDAFAAMLFAWLTKLNDLKTACEHTISAMLHILKRTNQFRTNEDELLEMKLIQSKTDIENPEIIVSAELMKRSSFN</sequence>
<dbReference type="EC" id="2.7.1.35" evidence="5"/>
<keyword evidence="7" id="KW-0808">Transferase</keyword>
<keyword evidence="8" id="KW-0547">Nucleotide-binding</keyword>
<evidence type="ECO:0000256" key="14">
    <source>
        <dbReference type="ARBA" id="ARBA00048524"/>
    </source>
</evidence>
<dbReference type="GO" id="GO:0005829">
    <property type="term" value="C:cytosol"/>
    <property type="evidence" value="ECO:0007669"/>
    <property type="project" value="TreeGrafter"/>
</dbReference>
<comment type="catalytic activity">
    <reaction evidence="14">
        <text>pyridoxine + ATP = pyridoxine 5'-phosphate + ADP + H(+)</text>
        <dbReference type="Rhea" id="RHEA:25108"/>
        <dbReference type="ChEBI" id="CHEBI:15378"/>
        <dbReference type="ChEBI" id="CHEBI:16709"/>
        <dbReference type="ChEBI" id="CHEBI:30616"/>
        <dbReference type="ChEBI" id="CHEBI:58589"/>
        <dbReference type="ChEBI" id="CHEBI:456216"/>
        <dbReference type="EC" id="2.7.1.35"/>
    </reaction>
    <physiologicalReaction direction="left-to-right" evidence="14">
        <dbReference type="Rhea" id="RHEA:25109"/>
    </physiologicalReaction>
</comment>
<evidence type="ECO:0000256" key="10">
    <source>
        <dbReference type="ARBA" id="ARBA00022840"/>
    </source>
</evidence>
<dbReference type="InterPro" id="IPR029056">
    <property type="entry name" value="Ribokinase-like"/>
</dbReference>
<dbReference type="SUPFAM" id="SSF53613">
    <property type="entry name" value="Ribokinase-like"/>
    <property type="match status" value="1"/>
</dbReference>
<evidence type="ECO:0000256" key="3">
    <source>
        <dbReference type="ARBA" id="ARBA00005210"/>
    </source>
</evidence>
<comment type="catalytic activity">
    <reaction evidence="13">
        <text>pyridoxal + ATP = pyridoxal 5'-phosphate + ADP + H(+)</text>
        <dbReference type="Rhea" id="RHEA:10224"/>
        <dbReference type="ChEBI" id="CHEBI:15378"/>
        <dbReference type="ChEBI" id="CHEBI:17310"/>
        <dbReference type="ChEBI" id="CHEBI:30616"/>
        <dbReference type="ChEBI" id="CHEBI:456216"/>
        <dbReference type="ChEBI" id="CHEBI:597326"/>
        <dbReference type="EC" id="2.7.1.35"/>
    </reaction>
    <physiologicalReaction direction="left-to-right" evidence="13">
        <dbReference type="Rhea" id="RHEA:10225"/>
    </physiologicalReaction>
</comment>
<organism evidence="16 17">
    <name type="scientific">Brachionus calyciflorus</name>
    <dbReference type="NCBI Taxonomy" id="104777"/>
    <lineage>
        <taxon>Eukaryota</taxon>
        <taxon>Metazoa</taxon>
        <taxon>Spiralia</taxon>
        <taxon>Gnathifera</taxon>
        <taxon>Rotifera</taxon>
        <taxon>Eurotatoria</taxon>
        <taxon>Monogononta</taxon>
        <taxon>Pseudotrocha</taxon>
        <taxon>Ploima</taxon>
        <taxon>Brachionidae</taxon>
        <taxon>Brachionus</taxon>
    </lineage>
</organism>
<dbReference type="GO" id="GO:0008478">
    <property type="term" value="F:pyridoxal kinase activity"/>
    <property type="evidence" value="ECO:0007669"/>
    <property type="project" value="UniProtKB-EC"/>
</dbReference>
<dbReference type="Proteomes" id="UP000663879">
    <property type="component" value="Unassembled WGS sequence"/>
</dbReference>
<gene>
    <name evidence="16" type="ORF">OXX778_LOCUS11272</name>
</gene>
<evidence type="ECO:0000256" key="5">
    <source>
        <dbReference type="ARBA" id="ARBA00012104"/>
    </source>
</evidence>
<comment type="catalytic activity">
    <reaction evidence="12">
        <text>pyridoxamine + ATP = pyridoxamine 5'-phosphate + ADP + H(+)</text>
        <dbReference type="Rhea" id="RHEA:25104"/>
        <dbReference type="ChEBI" id="CHEBI:15378"/>
        <dbReference type="ChEBI" id="CHEBI:30616"/>
        <dbReference type="ChEBI" id="CHEBI:57761"/>
        <dbReference type="ChEBI" id="CHEBI:58451"/>
        <dbReference type="ChEBI" id="CHEBI:456216"/>
        <dbReference type="EC" id="2.7.1.35"/>
    </reaction>
    <physiologicalReaction direction="left-to-right" evidence="12">
        <dbReference type="Rhea" id="RHEA:25105"/>
    </physiologicalReaction>
</comment>
<dbReference type="GO" id="GO:0005524">
    <property type="term" value="F:ATP binding"/>
    <property type="evidence" value="ECO:0007669"/>
    <property type="project" value="UniProtKB-KW"/>
</dbReference>
<reference evidence="16" key="1">
    <citation type="submission" date="2021-02" db="EMBL/GenBank/DDBJ databases">
        <authorList>
            <person name="Nowell W R."/>
        </authorList>
    </citation>
    <scope>NUCLEOTIDE SEQUENCE</scope>
    <source>
        <strain evidence="16">Ploen Becks lab</strain>
    </source>
</reference>
<name>A0A813ZGB8_9BILA</name>
<dbReference type="AlphaFoldDB" id="A0A813ZGB8"/>
<dbReference type="GO" id="GO:0009443">
    <property type="term" value="P:pyridoxal 5'-phosphate salvage"/>
    <property type="evidence" value="ECO:0007669"/>
    <property type="project" value="InterPro"/>
</dbReference>
<evidence type="ECO:0000256" key="2">
    <source>
        <dbReference type="ARBA" id="ARBA00004835"/>
    </source>
</evidence>
<dbReference type="CDD" id="cd01173">
    <property type="entry name" value="pyridoxal_pyridoxamine_kinase"/>
    <property type="match status" value="1"/>
</dbReference>
<evidence type="ECO:0000256" key="9">
    <source>
        <dbReference type="ARBA" id="ARBA00022777"/>
    </source>
</evidence>
<keyword evidence="10" id="KW-0067">ATP-binding</keyword>
<keyword evidence="9" id="KW-0418">Kinase</keyword>
<evidence type="ECO:0000313" key="16">
    <source>
        <dbReference type="EMBL" id="CAF0898403.1"/>
    </source>
</evidence>
<dbReference type="Pfam" id="PF08543">
    <property type="entry name" value="Phos_pyr_kin"/>
    <property type="match status" value="1"/>
</dbReference>